<protein>
    <recommendedName>
        <fullName evidence="8">Histidinol-phosphatase</fullName>
    </recommendedName>
</protein>
<sequence length="283" mass="31381">MAENSPRENASYAEWLPLAHELADAAGVVIRQYFRSPSLDLDLKSDQSPVTVADREAERVMRAILMDRAPSHGILGEELGCSDTDLDLDQREWVWVLDPIDGTKAFLSGKPTFGTLIALVHRGVPVLGVIDQAVLHERWVGYKGGSTTLNGQPVRVRRIDNNTLESERLLPFIYVHATHPSMFQGSEADWEKFRNLERNCRQSIFGSDCYAYALLASGCIDLVVEADLKPWDFLALSPVVENAGGVFTDWNGQGISLKSDGRVIAAASQQIHEESIQYLRDGD</sequence>
<dbReference type="InterPro" id="IPR051090">
    <property type="entry name" value="Inositol_monoP_superfamily"/>
</dbReference>
<feature type="binding site" evidence="6">
    <location>
        <position position="101"/>
    </location>
    <ligand>
        <name>Mg(2+)</name>
        <dbReference type="ChEBI" id="CHEBI:18420"/>
        <label>1</label>
        <note>catalytic</note>
    </ligand>
</feature>
<feature type="binding site" evidence="6">
    <location>
        <position position="100"/>
    </location>
    <ligand>
        <name>Mg(2+)</name>
        <dbReference type="ChEBI" id="CHEBI:18420"/>
        <label>1</label>
        <note>catalytic</note>
    </ligand>
</feature>
<dbReference type="Pfam" id="PF00459">
    <property type="entry name" value="Inositol_P"/>
    <property type="match status" value="1"/>
</dbReference>
<dbReference type="InterPro" id="IPR000760">
    <property type="entry name" value="Inositol_monophosphatase-like"/>
</dbReference>
<dbReference type="Gene3D" id="3.30.540.10">
    <property type="entry name" value="Fructose-1,6-Bisphosphatase, subunit A, domain 1"/>
    <property type="match status" value="1"/>
</dbReference>
<evidence type="ECO:0008006" key="8">
    <source>
        <dbReference type="Google" id="ProtNLM"/>
    </source>
</evidence>
<dbReference type="InterPro" id="IPR020583">
    <property type="entry name" value="Inositol_monoP_metal-BS"/>
</dbReference>
<evidence type="ECO:0000256" key="3">
    <source>
        <dbReference type="ARBA" id="ARBA00022723"/>
    </source>
</evidence>
<dbReference type="PANTHER" id="PTHR43200:SF6">
    <property type="entry name" value="3'(2'),5'-BISPHOSPHATE NUCLEOTIDASE"/>
    <property type="match status" value="1"/>
</dbReference>
<evidence type="ECO:0000256" key="5">
    <source>
        <dbReference type="ARBA" id="ARBA00022842"/>
    </source>
</evidence>
<evidence type="ECO:0000256" key="4">
    <source>
        <dbReference type="ARBA" id="ARBA00022801"/>
    </source>
</evidence>
<reference evidence="7" key="1">
    <citation type="submission" date="2021-01" db="EMBL/GenBank/DDBJ databases">
        <authorList>
            <person name="Corre E."/>
            <person name="Pelletier E."/>
            <person name="Niang G."/>
            <person name="Scheremetjew M."/>
            <person name="Finn R."/>
            <person name="Kale V."/>
            <person name="Holt S."/>
            <person name="Cochrane G."/>
            <person name="Meng A."/>
            <person name="Brown T."/>
            <person name="Cohen L."/>
        </authorList>
    </citation>
    <scope>NUCLEOTIDE SEQUENCE</scope>
    <source>
        <strain evidence="7">SAG 36.94</strain>
    </source>
</reference>
<keyword evidence="4" id="KW-0378">Hydrolase</keyword>
<dbReference type="PANTHER" id="PTHR43200">
    <property type="entry name" value="PHOSPHATASE"/>
    <property type="match status" value="1"/>
</dbReference>
<organism evidence="7">
    <name type="scientific">Compsopogon caeruleus</name>
    <dbReference type="NCBI Taxonomy" id="31354"/>
    <lineage>
        <taxon>Eukaryota</taxon>
        <taxon>Rhodophyta</taxon>
        <taxon>Compsopogonophyceae</taxon>
        <taxon>Compsopogonales</taxon>
        <taxon>Compsopogonaceae</taxon>
        <taxon>Compsopogon</taxon>
    </lineage>
</organism>
<name>A0A7S1XF79_9RHOD</name>
<dbReference type="Gene3D" id="3.40.190.80">
    <property type="match status" value="1"/>
</dbReference>
<feature type="binding site" evidence="6">
    <location>
        <position position="98"/>
    </location>
    <ligand>
        <name>Mg(2+)</name>
        <dbReference type="ChEBI" id="CHEBI:18420"/>
        <label>1</label>
        <note>catalytic</note>
    </ligand>
</feature>
<dbReference type="GO" id="GO:0016791">
    <property type="term" value="F:phosphatase activity"/>
    <property type="evidence" value="ECO:0007669"/>
    <property type="project" value="UniProtKB-ARBA"/>
</dbReference>
<dbReference type="SUPFAM" id="SSF56655">
    <property type="entry name" value="Carbohydrate phosphatase"/>
    <property type="match status" value="1"/>
</dbReference>
<dbReference type="CDD" id="cd01641">
    <property type="entry name" value="Bacterial_IMPase_like_1"/>
    <property type="match status" value="1"/>
</dbReference>
<dbReference type="GO" id="GO:0046872">
    <property type="term" value="F:metal ion binding"/>
    <property type="evidence" value="ECO:0007669"/>
    <property type="project" value="UniProtKB-KW"/>
</dbReference>
<accession>A0A7S1XF79</accession>
<dbReference type="GO" id="GO:0000105">
    <property type="term" value="P:L-histidine biosynthetic process"/>
    <property type="evidence" value="ECO:0007669"/>
    <property type="project" value="TreeGrafter"/>
</dbReference>
<feature type="binding site" evidence="6">
    <location>
        <position position="232"/>
    </location>
    <ligand>
        <name>Mg(2+)</name>
        <dbReference type="ChEBI" id="CHEBI:18420"/>
        <label>1</label>
        <note>catalytic</note>
    </ligand>
</feature>
<gene>
    <name evidence="7" type="ORF">CCAE0312_LOCUS7680</name>
</gene>
<evidence type="ECO:0000256" key="6">
    <source>
        <dbReference type="PIRSR" id="PIRSR600760-2"/>
    </source>
</evidence>
<dbReference type="PRINTS" id="PR00377">
    <property type="entry name" value="IMPHPHTASES"/>
</dbReference>
<keyword evidence="3 6" id="KW-0479">Metal-binding</keyword>
<keyword evidence="5 6" id="KW-0460">Magnesium</keyword>
<evidence type="ECO:0000256" key="2">
    <source>
        <dbReference type="ARBA" id="ARBA00009759"/>
    </source>
</evidence>
<evidence type="ECO:0000256" key="1">
    <source>
        <dbReference type="ARBA" id="ARBA00001946"/>
    </source>
</evidence>
<proteinExistence type="inferred from homology"/>
<dbReference type="PROSITE" id="PS00629">
    <property type="entry name" value="IMP_1"/>
    <property type="match status" value="1"/>
</dbReference>
<dbReference type="EMBL" id="HBGH01013748">
    <property type="protein sequence ID" value="CAD9235589.1"/>
    <property type="molecule type" value="Transcribed_RNA"/>
</dbReference>
<evidence type="ECO:0000313" key="7">
    <source>
        <dbReference type="EMBL" id="CAD9235589.1"/>
    </source>
</evidence>
<dbReference type="AlphaFoldDB" id="A0A7S1XF79"/>
<comment type="similarity">
    <text evidence="2">Belongs to the inositol monophosphatase superfamily.</text>
</comment>
<comment type="cofactor">
    <cofactor evidence="1 6">
        <name>Mg(2+)</name>
        <dbReference type="ChEBI" id="CHEBI:18420"/>
    </cofactor>
</comment>
<feature type="binding site" evidence="6">
    <location>
        <position position="77"/>
    </location>
    <ligand>
        <name>Mg(2+)</name>
        <dbReference type="ChEBI" id="CHEBI:18420"/>
        <label>1</label>
        <note>catalytic</note>
    </ligand>
</feature>